<dbReference type="InterPro" id="IPR050705">
    <property type="entry name" value="Cytochrome_P450_3A"/>
</dbReference>
<evidence type="ECO:0000256" key="9">
    <source>
        <dbReference type="ARBA" id="ARBA00023002"/>
    </source>
</evidence>
<dbReference type="EMBL" id="BMAT01011499">
    <property type="protein sequence ID" value="GFR73914.1"/>
    <property type="molecule type" value="Genomic_DNA"/>
</dbReference>
<evidence type="ECO:0000313" key="15">
    <source>
        <dbReference type="EMBL" id="GFR73914.1"/>
    </source>
</evidence>
<feature type="transmembrane region" description="Helical" evidence="14">
    <location>
        <begin position="6"/>
        <end position="27"/>
    </location>
</feature>
<evidence type="ECO:0000256" key="1">
    <source>
        <dbReference type="ARBA" id="ARBA00004586"/>
    </source>
</evidence>
<keyword evidence="9" id="KW-0560">Oxidoreductase</keyword>
<dbReference type="PANTHER" id="PTHR24302:SF47">
    <property type="entry name" value="CYTOCHROME P450"/>
    <property type="match status" value="1"/>
</dbReference>
<evidence type="ECO:0000256" key="10">
    <source>
        <dbReference type="ARBA" id="ARBA00023004"/>
    </source>
</evidence>
<keyword evidence="8 14" id="KW-1133">Transmembrane helix</keyword>
<protein>
    <submittedName>
        <fullName evidence="15">Cytochrome P450 CYP3A-like protein</fullName>
    </submittedName>
</protein>
<keyword evidence="6" id="KW-0256">Endoplasmic reticulum</keyword>
<dbReference type="Proteomes" id="UP000762676">
    <property type="component" value="Unassembled WGS sequence"/>
</dbReference>
<dbReference type="SUPFAM" id="SSF48264">
    <property type="entry name" value="Cytochrome P450"/>
    <property type="match status" value="1"/>
</dbReference>
<evidence type="ECO:0000256" key="5">
    <source>
        <dbReference type="ARBA" id="ARBA00022723"/>
    </source>
</evidence>
<evidence type="ECO:0000256" key="2">
    <source>
        <dbReference type="ARBA" id="ARBA00010617"/>
    </source>
</evidence>
<keyword evidence="13" id="KW-0456">Lyase</keyword>
<dbReference type="GO" id="GO:0020037">
    <property type="term" value="F:heme binding"/>
    <property type="evidence" value="ECO:0007669"/>
    <property type="project" value="InterPro"/>
</dbReference>
<dbReference type="GO" id="GO:0016829">
    <property type="term" value="F:lyase activity"/>
    <property type="evidence" value="ECO:0007669"/>
    <property type="project" value="UniProtKB-KW"/>
</dbReference>
<evidence type="ECO:0000256" key="12">
    <source>
        <dbReference type="ARBA" id="ARBA00023136"/>
    </source>
</evidence>
<dbReference type="GO" id="GO:0006631">
    <property type="term" value="P:fatty acid metabolic process"/>
    <property type="evidence" value="ECO:0007669"/>
    <property type="project" value="UniProtKB-KW"/>
</dbReference>
<name>A0AAV4FLW0_9GAST</name>
<keyword evidence="7" id="KW-0276">Fatty acid metabolism</keyword>
<keyword evidence="3" id="KW-0349">Heme</keyword>
<keyword evidence="12 14" id="KW-0472">Membrane</keyword>
<dbReference type="GO" id="GO:0016705">
    <property type="term" value="F:oxidoreductase activity, acting on paired donors, with incorporation or reduction of molecular oxygen"/>
    <property type="evidence" value="ECO:0007669"/>
    <property type="project" value="InterPro"/>
</dbReference>
<sequence>MDLFYWLLVFFWLIAFCMSIGFLFRYGKAPFHYWSSRGVNGPAPVIFLGNQLELYKPGGSKDAFAKWKKIYGRIYGIYNYRHPLLVVMDAKVLKRILVKDFNSFSDR</sequence>
<evidence type="ECO:0000256" key="11">
    <source>
        <dbReference type="ARBA" id="ARBA00023098"/>
    </source>
</evidence>
<evidence type="ECO:0000313" key="16">
    <source>
        <dbReference type="Proteomes" id="UP000762676"/>
    </source>
</evidence>
<dbReference type="InterPro" id="IPR036396">
    <property type="entry name" value="Cyt_P450_sf"/>
</dbReference>
<keyword evidence="5" id="KW-0479">Metal-binding</keyword>
<accession>A0AAV4FLW0</accession>
<comment type="subcellular location">
    <subcellularLocation>
        <location evidence="1">Endoplasmic reticulum membrane</location>
    </subcellularLocation>
</comment>
<comment type="similarity">
    <text evidence="2">Belongs to the cytochrome P450 family.</text>
</comment>
<evidence type="ECO:0000256" key="13">
    <source>
        <dbReference type="ARBA" id="ARBA00023239"/>
    </source>
</evidence>
<dbReference type="AlphaFoldDB" id="A0AAV4FLW0"/>
<evidence type="ECO:0000256" key="7">
    <source>
        <dbReference type="ARBA" id="ARBA00022832"/>
    </source>
</evidence>
<comment type="caution">
    <text evidence="15">The sequence shown here is derived from an EMBL/GenBank/DDBJ whole genome shotgun (WGS) entry which is preliminary data.</text>
</comment>
<dbReference type="GO" id="GO:0005506">
    <property type="term" value="F:iron ion binding"/>
    <property type="evidence" value="ECO:0007669"/>
    <property type="project" value="InterPro"/>
</dbReference>
<evidence type="ECO:0000256" key="14">
    <source>
        <dbReference type="SAM" id="Phobius"/>
    </source>
</evidence>
<dbReference type="GO" id="GO:0005789">
    <property type="term" value="C:endoplasmic reticulum membrane"/>
    <property type="evidence" value="ECO:0007669"/>
    <property type="project" value="UniProtKB-SubCell"/>
</dbReference>
<proteinExistence type="inferred from homology"/>
<evidence type="ECO:0000256" key="6">
    <source>
        <dbReference type="ARBA" id="ARBA00022824"/>
    </source>
</evidence>
<keyword evidence="4 14" id="KW-0812">Transmembrane</keyword>
<gene>
    <name evidence="15" type="ORF">ElyMa_005742300</name>
</gene>
<reference evidence="15 16" key="1">
    <citation type="journal article" date="2021" name="Elife">
        <title>Chloroplast acquisition without the gene transfer in kleptoplastic sea slugs, Plakobranchus ocellatus.</title>
        <authorList>
            <person name="Maeda T."/>
            <person name="Takahashi S."/>
            <person name="Yoshida T."/>
            <person name="Shimamura S."/>
            <person name="Takaki Y."/>
            <person name="Nagai Y."/>
            <person name="Toyoda A."/>
            <person name="Suzuki Y."/>
            <person name="Arimoto A."/>
            <person name="Ishii H."/>
            <person name="Satoh N."/>
            <person name="Nishiyama T."/>
            <person name="Hasebe M."/>
            <person name="Maruyama T."/>
            <person name="Minagawa J."/>
            <person name="Obokata J."/>
            <person name="Shigenobu S."/>
        </authorList>
    </citation>
    <scope>NUCLEOTIDE SEQUENCE [LARGE SCALE GENOMIC DNA]</scope>
</reference>
<keyword evidence="10" id="KW-0408">Iron</keyword>
<keyword evidence="11" id="KW-0443">Lipid metabolism</keyword>
<evidence type="ECO:0000256" key="8">
    <source>
        <dbReference type="ARBA" id="ARBA00022989"/>
    </source>
</evidence>
<dbReference type="PANTHER" id="PTHR24302">
    <property type="entry name" value="CYTOCHROME P450 FAMILY 3"/>
    <property type="match status" value="1"/>
</dbReference>
<organism evidence="15 16">
    <name type="scientific">Elysia marginata</name>
    <dbReference type="NCBI Taxonomy" id="1093978"/>
    <lineage>
        <taxon>Eukaryota</taxon>
        <taxon>Metazoa</taxon>
        <taxon>Spiralia</taxon>
        <taxon>Lophotrochozoa</taxon>
        <taxon>Mollusca</taxon>
        <taxon>Gastropoda</taxon>
        <taxon>Heterobranchia</taxon>
        <taxon>Euthyneura</taxon>
        <taxon>Panpulmonata</taxon>
        <taxon>Sacoglossa</taxon>
        <taxon>Placobranchoidea</taxon>
        <taxon>Plakobranchidae</taxon>
        <taxon>Elysia</taxon>
    </lineage>
</organism>
<evidence type="ECO:0000256" key="4">
    <source>
        <dbReference type="ARBA" id="ARBA00022692"/>
    </source>
</evidence>
<dbReference type="Pfam" id="PF00067">
    <property type="entry name" value="p450"/>
    <property type="match status" value="1"/>
</dbReference>
<dbReference type="InterPro" id="IPR001128">
    <property type="entry name" value="Cyt_P450"/>
</dbReference>
<dbReference type="Gene3D" id="1.10.630.10">
    <property type="entry name" value="Cytochrome P450"/>
    <property type="match status" value="1"/>
</dbReference>
<dbReference type="GO" id="GO:0008395">
    <property type="term" value="F:steroid hydroxylase activity"/>
    <property type="evidence" value="ECO:0007669"/>
    <property type="project" value="TreeGrafter"/>
</dbReference>
<evidence type="ECO:0000256" key="3">
    <source>
        <dbReference type="ARBA" id="ARBA00022617"/>
    </source>
</evidence>
<keyword evidence="16" id="KW-1185">Reference proteome</keyword>